<accession>A0ABT0HM51</accession>
<dbReference type="PANTHER" id="PTHR37423:SF2">
    <property type="entry name" value="MEMBRANE-BOUND LYTIC MUREIN TRANSGLYCOSYLASE C"/>
    <property type="match status" value="1"/>
</dbReference>
<organism evidence="3 4">
    <name type="scientific">Spirosoma liriopis</name>
    <dbReference type="NCBI Taxonomy" id="2937440"/>
    <lineage>
        <taxon>Bacteria</taxon>
        <taxon>Pseudomonadati</taxon>
        <taxon>Bacteroidota</taxon>
        <taxon>Cytophagia</taxon>
        <taxon>Cytophagales</taxon>
        <taxon>Cytophagaceae</taxon>
        <taxon>Spirosoma</taxon>
    </lineage>
</organism>
<dbReference type="RefSeq" id="WP_232561801.1">
    <property type="nucleotide sequence ID" value="NZ_JALPRF010000002.1"/>
</dbReference>
<dbReference type="Gene3D" id="1.10.530.10">
    <property type="match status" value="1"/>
</dbReference>
<sequence length="364" mass="41732">MIKEVSFSLLIAALKPVGDPSLWTPDSSRSLPSSNGLDNPSLLVVDSSKRVFPIYFCGEEVPVHEPRVSRRWLQTLRTYGAQEECLFDLRSRASTFFPIIDPILRKYKIPRDFRFMPLAESALVNDCVSHKGASGYWQLMPETARELGLTVNKKVDERYDLEKATVAVCRYLHELYGQLGSWTLVAAAYNGGITRIQHRIEQQGHSNYYRLRLHRETSHYLFRILAYKELLSNPRQYALLLRTSTIEQLVKPLPSWHKPLALPKKIKDAPTVELVDADYTYPTWGPRPNTTLTKAPSDTQQLIAMAASAKKSATMPDADLEKQNTGLPIKKLMMGLMVLRFRRPRILQRKKGEGIRPLHFWDWL</sequence>
<comment type="caution">
    <text evidence="3">The sequence shown here is derived from an EMBL/GenBank/DDBJ whole genome shotgun (WGS) entry which is preliminary data.</text>
</comment>
<comment type="similarity">
    <text evidence="1">Belongs to the transglycosylase Slt family.</text>
</comment>
<dbReference type="PANTHER" id="PTHR37423">
    <property type="entry name" value="SOLUBLE LYTIC MUREIN TRANSGLYCOSYLASE-RELATED"/>
    <property type="match status" value="1"/>
</dbReference>
<dbReference type="Proteomes" id="UP001202180">
    <property type="component" value="Unassembled WGS sequence"/>
</dbReference>
<keyword evidence="4" id="KW-1185">Reference proteome</keyword>
<reference evidence="3 4" key="1">
    <citation type="submission" date="2022-04" db="EMBL/GenBank/DDBJ databases">
        <title>Spirosoma sp. strain RP8 genome sequencing and assembly.</title>
        <authorList>
            <person name="Jung Y."/>
        </authorList>
    </citation>
    <scope>NUCLEOTIDE SEQUENCE [LARGE SCALE GENOMIC DNA]</scope>
    <source>
        <strain evidence="3 4">RP8</strain>
    </source>
</reference>
<feature type="domain" description="Transglycosylase SLT" evidence="2">
    <location>
        <begin position="112"/>
        <end position="208"/>
    </location>
</feature>
<proteinExistence type="inferred from homology"/>
<dbReference type="InterPro" id="IPR023346">
    <property type="entry name" value="Lysozyme-like_dom_sf"/>
</dbReference>
<evidence type="ECO:0000313" key="4">
    <source>
        <dbReference type="Proteomes" id="UP001202180"/>
    </source>
</evidence>
<dbReference type="SUPFAM" id="SSF53955">
    <property type="entry name" value="Lysozyme-like"/>
    <property type="match status" value="1"/>
</dbReference>
<gene>
    <name evidence="3" type="ORF">M0L20_15375</name>
</gene>
<dbReference type="Pfam" id="PF01464">
    <property type="entry name" value="SLT"/>
    <property type="match status" value="1"/>
</dbReference>
<protein>
    <submittedName>
        <fullName evidence="3">Lytic transglycosylase domain-containing protein</fullName>
    </submittedName>
</protein>
<dbReference type="CDD" id="cd16894">
    <property type="entry name" value="MltD-like"/>
    <property type="match status" value="1"/>
</dbReference>
<name>A0ABT0HM51_9BACT</name>
<dbReference type="InterPro" id="IPR008258">
    <property type="entry name" value="Transglycosylase_SLT_dom_1"/>
</dbReference>
<evidence type="ECO:0000313" key="3">
    <source>
        <dbReference type="EMBL" id="MCK8493247.1"/>
    </source>
</evidence>
<dbReference type="EMBL" id="JALPRF010000002">
    <property type="protein sequence ID" value="MCK8493247.1"/>
    <property type="molecule type" value="Genomic_DNA"/>
</dbReference>
<evidence type="ECO:0000256" key="1">
    <source>
        <dbReference type="ARBA" id="ARBA00007734"/>
    </source>
</evidence>
<evidence type="ECO:0000259" key="2">
    <source>
        <dbReference type="Pfam" id="PF01464"/>
    </source>
</evidence>